<dbReference type="AlphaFoldDB" id="A0ABD5U806"/>
<dbReference type="EMBL" id="JBHSXM010000001">
    <property type="protein sequence ID" value="MFC6836647.1"/>
    <property type="molecule type" value="Genomic_DNA"/>
</dbReference>
<organism evidence="2 3">
    <name type="scientific">Halomarina ordinaria</name>
    <dbReference type="NCBI Taxonomy" id="3033939"/>
    <lineage>
        <taxon>Archaea</taxon>
        <taxon>Methanobacteriati</taxon>
        <taxon>Methanobacteriota</taxon>
        <taxon>Stenosarchaea group</taxon>
        <taxon>Halobacteria</taxon>
        <taxon>Halobacteriales</taxon>
        <taxon>Natronomonadaceae</taxon>
        <taxon>Halomarina</taxon>
    </lineage>
</organism>
<protein>
    <submittedName>
        <fullName evidence="2">Uncharacterized protein</fullName>
    </submittedName>
</protein>
<keyword evidence="3" id="KW-1185">Reference proteome</keyword>
<dbReference type="RefSeq" id="WP_304448328.1">
    <property type="nucleotide sequence ID" value="NZ_JARRAH010000001.1"/>
</dbReference>
<dbReference type="Proteomes" id="UP001596406">
    <property type="component" value="Unassembled WGS sequence"/>
</dbReference>
<evidence type="ECO:0000313" key="2">
    <source>
        <dbReference type="EMBL" id="MFC6836647.1"/>
    </source>
</evidence>
<evidence type="ECO:0000313" key="3">
    <source>
        <dbReference type="Proteomes" id="UP001596406"/>
    </source>
</evidence>
<accession>A0ABD5U806</accession>
<reference evidence="2 3" key="1">
    <citation type="journal article" date="2019" name="Int. J. Syst. Evol. Microbiol.">
        <title>The Global Catalogue of Microorganisms (GCM) 10K type strain sequencing project: providing services to taxonomists for standard genome sequencing and annotation.</title>
        <authorList>
            <consortium name="The Broad Institute Genomics Platform"/>
            <consortium name="The Broad Institute Genome Sequencing Center for Infectious Disease"/>
            <person name="Wu L."/>
            <person name="Ma J."/>
        </authorList>
    </citation>
    <scope>NUCLEOTIDE SEQUENCE [LARGE SCALE GENOMIC DNA]</scope>
    <source>
        <strain evidence="2 3">PSRA2</strain>
    </source>
</reference>
<name>A0ABD5U806_9EURY</name>
<feature type="compositionally biased region" description="Polar residues" evidence="1">
    <location>
        <begin position="33"/>
        <end position="58"/>
    </location>
</feature>
<sequence length="207" mass="21405">MRRRALSACALAALVLLAGCSVVTDGGREDSAENTTPADVPTDNATSNGTDGETPGTNDSDDGDGDSDAVGAVSLVNRDNASYEVEVYAATPAVETVNVTYRNGTVVSRSLPADANASVRGNVSLVTPASSLEWKAYSLDPEQSLNATLRPPVEEYSVVYVVYGERYYEGATPVRFGRVGCASNETVRNATVAVGGENVTANATCAA</sequence>
<gene>
    <name evidence="2" type="ORF">ACFQHK_08985</name>
</gene>
<comment type="caution">
    <text evidence="2">The sequence shown here is derived from an EMBL/GenBank/DDBJ whole genome shotgun (WGS) entry which is preliminary data.</text>
</comment>
<feature type="region of interest" description="Disordered" evidence="1">
    <location>
        <begin position="27"/>
        <end position="70"/>
    </location>
</feature>
<dbReference type="PROSITE" id="PS51257">
    <property type="entry name" value="PROKAR_LIPOPROTEIN"/>
    <property type="match status" value="1"/>
</dbReference>
<evidence type="ECO:0000256" key="1">
    <source>
        <dbReference type="SAM" id="MobiDB-lite"/>
    </source>
</evidence>
<proteinExistence type="predicted"/>